<evidence type="ECO:0000256" key="2">
    <source>
        <dbReference type="SAM" id="SignalP"/>
    </source>
</evidence>
<sequence>MKKLMMLAVMAIASAGVAMAQSGTGFPEVPSDPAAVPIVESLAALFGIGGAYALRLLKKKKNND</sequence>
<reference evidence="3" key="2">
    <citation type="journal article" date="2021" name="PeerJ">
        <title>Extensive microbial diversity within the chicken gut microbiome revealed by metagenomics and culture.</title>
        <authorList>
            <person name="Gilroy R."/>
            <person name="Ravi A."/>
            <person name="Getino M."/>
            <person name="Pursley I."/>
            <person name="Horton D.L."/>
            <person name="Alikhan N.F."/>
            <person name="Baker D."/>
            <person name="Gharbi K."/>
            <person name="Hall N."/>
            <person name="Watson M."/>
            <person name="Adriaenssens E.M."/>
            <person name="Foster-Nyarko E."/>
            <person name="Jarju S."/>
            <person name="Secka A."/>
            <person name="Antonio M."/>
            <person name="Oren A."/>
            <person name="Chaudhuri R.R."/>
            <person name="La Ragione R."/>
            <person name="Hildebrand F."/>
            <person name="Pallen M.J."/>
        </authorList>
    </citation>
    <scope>NUCLEOTIDE SEQUENCE</scope>
    <source>
        <strain evidence="3">G3-4614</strain>
    </source>
</reference>
<evidence type="ECO:0000256" key="1">
    <source>
        <dbReference type="SAM" id="Phobius"/>
    </source>
</evidence>
<feature type="signal peptide" evidence="2">
    <location>
        <begin position="1"/>
        <end position="20"/>
    </location>
</feature>
<accession>A0A9D9E1N3</accession>
<dbReference type="Proteomes" id="UP000823636">
    <property type="component" value="Unassembled WGS sequence"/>
</dbReference>
<keyword evidence="2" id="KW-0732">Signal</keyword>
<feature type="transmembrane region" description="Helical" evidence="1">
    <location>
        <begin position="36"/>
        <end position="57"/>
    </location>
</feature>
<keyword evidence="1" id="KW-0812">Transmembrane</keyword>
<feature type="chain" id="PRO_5039479304" evidence="2">
    <location>
        <begin position="21"/>
        <end position="64"/>
    </location>
</feature>
<dbReference type="EMBL" id="JADIMW010000031">
    <property type="protein sequence ID" value="MBO8437897.1"/>
    <property type="molecule type" value="Genomic_DNA"/>
</dbReference>
<keyword evidence="1" id="KW-1133">Transmembrane helix</keyword>
<evidence type="ECO:0000313" key="4">
    <source>
        <dbReference type="Proteomes" id="UP000823636"/>
    </source>
</evidence>
<dbReference type="AlphaFoldDB" id="A0A9D9E1N3"/>
<protein>
    <submittedName>
        <fullName evidence="3">Uncharacterized protein</fullName>
    </submittedName>
</protein>
<reference evidence="3" key="1">
    <citation type="submission" date="2020-10" db="EMBL/GenBank/DDBJ databases">
        <authorList>
            <person name="Gilroy R."/>
        </authorList>
    </citation>
    <scope>NUCLEOTIDE SEQUENCE</scope>
    <source>
        <strain evidence="3">G3-4614</strain>
    </source>
</reference>
<comment type="caution">
    <text evidence="3">The sequence shown here is derived from an EMBL/GenBank/DDBJ whole genome shotgun (WGS) entry which is preliminary data.</text>
</comment>
<keyword evidence="1" id="KW-0472">Membrane</keyword>
<organism evidence="3 4">
    <name type="scientific">Candidatus Caccoplasma merdipullorum</name>
    <dbReference type="NCBI Taxonomy" id="2840718"/>
    <lineage>
        <taxon>Bacteria</taxon>
        <taxon>Pseudomonadati</taxon>
        <taxon>Bacteroidota</taxon>
        <taxon>Bacteroidia</taxon>
        <taxon>Bacteroidales</taxon>
        <taxon>Bacteroidaceae</taxon>
        <taxon>Bacteroidaceae incertae sedis</taxon>
        <taxon>Candidatus Caccoplasma</taxon>
    </lineage>
</organism>
<proteinExistence type="predicted"/>
<evidence type="ECO:0000313" key="3">
    <source>
        <dbReference type="EMBL" id="MBO8437897.1"/>
    </source>
</evidence>
<gene>
    <name evidence="3" type="ORF">IAC54_03235</name>
</gene>
<name>A0A9D9E1N3_9BACT</name>